<evidence type="ECO:0000256" key="4">
    <source>
        <dbReference type="ARBA" id="ARBA00022490"/>
    </source>
</evidence>
<dbReference type="HOGENOM" id="CLU_057217_5_2_2"/>
<dbReference type="GO" id="GO:0051082">
    <property type="term" value="F:unfolded protein binding"/>
    <property type="evidence" value="ECO:0007669"/>
    <property type="project" value="TreeGrafter"/>
</dbReference>
<evidence type="ECO:0000256" key="6">
    <source>
        <dbReference type="ARBA" id="ARBA00023186"/>
    </source>
</evidence>
<dbReference type="KEGG" id="mhi:Mhar_2127"/>
<protein>
    <recommendedName>
        <fullName evidence="7 8">Protein GrpE</fullName>
    </recommendedName>
    <alternativeName>
        <fullName evidence="7">HSP-70 cofactor</fullName>
    </alternativeName>
</protein>
<comment type="subunit">
    <text evidence="3 7">Homodimer.</text>
</comment>
<feature type="coiled-coil region" evidence="10">
    <location>
        <begin position="35"/>
        <end position="69"/>
    </location>
</feature>
<dbReference type="PRINTS" id="PR00773">
    <property type="entry name" value="GRPEPROTEIN"/>
</dbReference>
<dbReference type="GO" id="GO:0005737">
    <property type="term" value="C:cytoplasm"/>
    <property type="evidence" value="ECO:0007669"/>
    <property type="project" value="UniProtKB-SubCell"/>
</dbReference>
<evidence type="ECO:0000256" key="7">
    <source>
        <dbReference type="HAMAP-Rule" id="MF_01151"/>
    </source>
</evidence>
<dbReference type="Proteomes" id="UP000005877">
    <property type="component" value="Chromosome"/>
</dbReference>
<dbReference type="SUPFAM" id="SSF58014">
    <property type="entry name" value="Coiled-coil domain of nucleotide exchange factor GrpE"/>
    <property type="match status" value="1"/>
</dbReference>
<dbReference type="PANTHER" id="PTHR21237">
    <property type="entry name" value="GRPE PROTEIN"/>
    <property type="match status" value="1"/>
</dbReference>
<evidence type="ECO:0000313" key="13">
    <source>
        <dbReference type="Proteomes" id="UP000005877"/>
    </source>
</evidence>
<dbReference type="SUPFAM" id="SSF51064">
    <property type="entry name" value="Head domain of nucleotide exchange factor GrpE"/>
    <property type="match status" value="1"/>
</dbReference>
<reference evidence="12 13" key="1">
    <citation type="journal article" date="2012" name="PLoS ONE">
        <title>The genome characteristics and predicted function of methyl-group oxidation pathway in the obligate aceticlastic methanogens, Methanosaeta spp.</title>
        <authorList>
            <person name="Zhu J."/>
            <person name="Zheng H."/>
            <person name="Ai G."/>
            <person name="Zhang G."/>
            <person name="Liu D."/>
            <person name="Liu X."/>
            <person name="Dong X."/>
        </authorList>
    </citation>
    <scope>NUCLEOTIDE SEQUENCE [LARGE SCALE GENOMIC DNA]</scope>
    <source>
        <strain evidence="12 13">6Ac</strain>
    </source>
</reference>
<dbReference type="PROSITE" id="PS01071">
    <property type="entry name" value="GRPE"/>
    <property type="match status" value="1"/>
</dbReference>
<feature type="region of interest" description="Disordered" evidence="11">
    <location>
        <begin position="1"/>
        <end position="31"/>
    </location>
</feature>
<keyword evidence="10" id="KW-0175">Coiled coil</keyword>
<dbReference type="EMBL" id="CP003117">
    <property type="protein sequence ID" value="AET65482.1"/>
    <property type="molecule type" value="Genomic_DNA"/>
</dbReference>
<keyword evidence="5 7" id="KW-0346">Stress response</keyword>
<evidence type="ECO:0000256" key="11">
    <source>
        <dbReference type="SAM" id="MobiDB-lite"/>
    </source>
</evidence>
<dbReference type="Gene3D" id="2.30.22.10">
    <property type="entry name" value="Head domain of nucleotide exchange factor GrpE"/>
    <property type="match status" value="1"/>
</dbReference>
<sequence>MKVKKRGKKEEEPTEEVGTAPSRKVGDEAEIEGDDLELARQLAEAERLVEELTDQLLRSRAELDNTVKRAAREREASTLFASERLMTKLLPVLDSLDQAAKHVEGMDKVRKQLLDVLRTEGLSPIEAKGEKFDPYKHEALMMVESDEDEEGTVTEEVQRGYALNSKVIRFSKVLVSKKR</sequence>
<gene>
    <name evidence="7" type="primary">grpE</name>
    <name evidence="12" type="ordered locus">Mhar_2127</name>
</gene>
<comment type="subcellular location">
    <subcellularLocation>
        <location evidence="1 7">Cytoplasm</location>
    </subcellularLocation>
</comment>
<evidence type="ECO:0000313" key="12">
    <source>
        <dbReference type="EMBL" id="AET65482.1"/>
    </source>
</evidence>
<evidence type="ECO:0000256" key="2">
    <source>
        <dbReference type="ARBA" id="ARBA00009054"/>
    </source>
</evidence>
<dbReference type="CDD" id="cd00446">
    <property type="entry name" value="GrpE"/>
    <property type="match status" value="1"/>
</dbReference>
<dbReference type="InterPro" id="IPR013805">
    <property type="entry name" value="GrpE_CC"/>
</dbReference>
<dbReference type="GO" id="GO:0006457">
    <property type="term" value="P:protein folding"/>
    <property type="evidence" value="ECO:0007669"/>
    <property type="project" value="InterPro"/>
</dbReference>
<evidence type="ECO:0000256" key="10">
    <source>
        <dbReference type="SAM" id="Coils"/>
    </source>
</evidence>
<dbReference type="PATRIC" id="fig|1110509.7.peg.2360"/>
<dbReference type="FunFam" id="2.30.22.10:FF:000001">
    <property type="entry name" value="Protein GrpE"/>
    <property type="match status" value="1"/>
</dbReference>
<dbReference type="InterPro" id="IPR009012">
    <property type="entry name" value="GrpE_head"/>
</dbReference>
<dbReference type="PANTHER" id="PTHR21237:SF23">
    <property type="entry name" value="GRPE PROTEIN HOMOLOG, MITOCHONDRIAL"/>
    <property type="match status" value="1"/>
</dbReference>
<comment type="function">
    <text evidence="7 8">Participates actively in the response to hyperosmotic and heat shock by preventing the aggregation of stress-denatured proteins, in association with DnaK and GrpE. It is the nucleotide exchange factor for DnaK and may function as a thermosensor. Unfolded proteins bind initially to DnaJ; upon interaction with the DnaJ-bound protein, DnaK hydrolyzes its bound ATP, resulting in the formation of a stable complex. GrpE releases ADP from DnaK; ATP binding to DnaK triggers the release of the substrate protein, thus completing the reaction cycle. Several rounds of ATP-dependent interactions between DnaJ, DnaK and GrpE are required for fully efficient folding.</text>
</comment>
<dbReference type="OrthoDB" id="372230at2157"/>
<dbReference type="RefSeq" id="WP_014587658.1">
    <property type="nucleotide sequence ID" value="NC_017527.1"/>
</dbReference>
<evidence type="ECO:0000256" key="8">
    <source>
        <dbReference type="RuleBase" id="RU000639"/>
    </source>
</evidence>
<proteinExistence type="inferred from homology"/>
<dbReference type="GO" id="GO:0000774">
    <property type="term" value="F:adenyl-nucleotide exchange factor activity"/>
    <property type="evidence" value="ECO:0007669"/>
    <property type="project" value="InterPro"/>
</dbReference>
<comment type="similarity">
    <text evidence="2 7 9">Belongs to the GrpE family.</text>
</comment>
<keyword evidence="4 7" id="KW-0963">Cytoplasm</keyword>
<evidence type="ECO:0000256" key="3">
    <source>
        <dbReference type="ARBA" id="ARBA00011738"/>
    </source>
</evidence>
<dbReference type="HAMAP" id="MF_01151">
    <property type="entry name" value="GrpE"/>
    <property type="match status" value="1"/>
</dbReference>
<keyword evidence="6 7" id="KW-0143">Chaperone</keyword>
<evidence type="ECO:0000256" key="5">
    <source>
        <dbReference type="ARBA" id="ARBA00023016"/>
    </source>
</evidence>
<dbReference type="GeneID" id="12511301"/>
<accession>G7WQC9</accession>
<dbReference type="AlphaFoldDB" id="G7WQC9"/>
<dbReference type="Pfam" id="PF01025">
    <property type="entry name" value="GrpE"/>
    <property type="match status" value="1"/>
</dbReference>
<dbReference type="GO" id="GO:0042803">
    <property type="term" value="F:protein homodimerization activity"/>
    <property type="evidence" value="ECO:0007669"/>
    <property type="project" value="InterPro"/>
</dbReference>
<dbReference type="STRING" id="1110509.Mhar_2127"/>
<evidence type="ECO:0000256" key="1">
    <source>
        <dbReference type="ARBA" id="ARBA00004496"/>
    </source>
</evidence>
<name>G7WQC9_METH6</name>
<organism evidence="12 13">
    <name type="scientific">Methanothrix harundinacea (strain 6Ac)</name>
    <name type="common">Methanosaeta harundinacea</name>
    <dbReference type="NCBI Taxonomy" id="1110509"/>
    <lineage>
        <taxon>Archaea</taxon>
        <taxon>Methanobacteriati</taxon>
        <taxon>Methanobacteriota</taxon>
        <taxon>Stenosarchaea group</taxon>
        <taxon>Methanomicrobia</taxon>
        <taxon>Methanotrichales</taxon>
        <taxon>Methanotrichaceae</taxon>
        <taxon>Methanothrix</taxon>
    </lineage>
</organism>
<dbReference type="InterPro" id="IPR000740">
    <property type="entry name" value="GrpE"/>
</dbReference>
<keyword evidence="13" id="KW-1185">Reference proteome</keyword>
<evidence type="ECO:0000256" key="9">
    <source>
        <dbReference type="RuleBase" id="RU004478"/>
    </source>
</evidence>
<dbReference type="Gene3D" id="3.90.20.20">
    <property type="match status" value="1"/>
</dbReference>
<dbReference type="GO" id="GO:0051087">
    <property type="term" value="F:protein-folding chaperone binding"/>
    <property type="evidence" value="ECO:0007669"/>
    <property type="project" value="InterPro"/>
</dbReference>